<protein>
    <submittedName>
        <fullName evidence="7">Aspartate aminotransferase, aminotransferase, classes I and II</fullName>
        <ecNumber evidence="7">2.6.1.-</ecNumber>
    </submittedName>
</protein>
<dbReference type="InterPro" id="IPR015424">
    <property type="entry name" value="PyrdxlP-dep_Trfase"/>
</dbReference>
<dbReference type="PANTHER" id="PTHR46383">
    <property type="entry name" value="ASPARTATE AMINOTRANSFERASE"/>
    <property type="match status" value="1"/>
</dbReference>
<evidence type="ECO:0000313" key="8">
    <source>
        <dbReference type="Proteomes" id="UP000194309"/>
    </source>
</evidence>
<dbReference type="FunFam" id="3.40.640.10:FF:000033">
    <property type="entry name" value="Aspartate aminotransferase"/>
    <property type="match status" value="1"/>
</dbReference>
<keyword evidence="3 7" id="KW-0032">Aminotransferase</keyword>
<evidence type="ECO:0000313" key="7">
    <source>
        <dbReference type="EMBL" id="ARQ99234.1"/>
    </source>
</evidence>
<dbReference type="GO" id="GO:0008483">
    <property type="term" value="F:transaminase activity"/>
    <property type="evidence" value="ECO:0007669"/>
    <property type="project" value="UniProtKB-KW"/>
</dbReference>
<name>A0A1X9SSJ3_9BACT</name>
<dbReference type="STRING" id="1660064.CIGN_0951"/>
<accession>A0A381D9T7</accession>
<evidence type="ECO:0000256" key="2">
    <source>
        <dbReference type="ARBA" id="ARBA00007441"/>
    </source>
</evidence>
<reference evidence="7 8" key="1">
    <citation type="journal article" date="2017" name="Genome Biol. Evol.">
        <title>Comparative Genomic Analysis Identifies a Campylobacter Clade Deficient in Selenium Metabolism.</title>
        <authorList>
            <person name="Miller W.G."/>
            <person name="Yee E."/>
            <person name="Lopes B.S."/>
            <person name="Chapman M.H."/>
            <person name="Huynh S."/>
            <person name="Bono J.L."/>
            <person name="Parker C.T."/>
            <person name="Strachan N.J.C."/>
            <person name="Forbes K.J."/>
        </authorList>
    </citation>
    <scope>NUCLEOTIDE SEQUENCE [LARGE SCALE GENOMIC DNA]</scope>
    <source>
        <strain evidence="7 8">NCTC 13003</strain>
    </source>
</reference>
<evidence type="ECO:0000256" key="4">
    <source>
        <dbReference type="ARBA" id="ARBA00022679"/>
    </source>
</evidence>
<evidence type="ECO:0000256" key="1">
    <source>
        <dbReference type="ARBA" id="ARBA00001933"/>
    </source>
</evidence>
<evidence type="ECO:0000256" key="3">
    <source>
        <dbReference type="ARBA" id="ARBA00022576"/>
    </source>
</evidence>
<dbReference type="EC" id="2.6.1.-" evidence="7"/>
<dbReference type="SUPFAM" id="SSF53383">
    <property type="entry name" value="PLP-dependent transferases"/>
    <property type="match status" value="1"/>
</dbReference>
<dbReference type="GO" id="GO:0006520">
    <property type="term" value="P:amino acid metabolic process"/>
    <property type="evidence" value="ECO:0007669"/>
    <property type="project" value="InterPro"/>
</dbReference>
<feature type="domain" description="Aminotransferase class I/classII large" evidence="6">
    <location>
        <begin position="31"/>
        <end position="381"/>
    </location>
</feature>
<dbReference type="InterPro" id="IPR015422">
    <property type="entry name" value="PyrdxlP-dep_Trfase_small"/>
</dbReference>
<proteinExistence type="inferred from homology"/>
<dbReference type="EMBL" id="CP018788">
    <property type="protein sequence ID" value="ARQ99234.1"/>
    <property type="molecule type" value="Genomic_DNA"/>
</dbReference>
<dbReference type="Gene3D" id="3.90.1150.10">
    <property type="entry name" value="Aspartate Aminotransferase, domain 1"/>
    <property type="match status" value="1"/>
</dbReference>
<dbReference type="KEGG" id="cdev:CIGN_0951"/>
<dbReference type="GO" id="GO:0030170">
    <property type="term" value="F:pyridoxal phosphate binding"/>
    <property type="evidence" value="ECO:0007669"/>
    <property type="project" value="InterPro"/>
</dbReference>
<gene>
    <name evidence="7" type="primary">aspB</name>
    <name evidence="7" type="ORF">CIGN_0951</name>
</gene>
<dbReference type="InterPro" id="IPR004839">
    <property type="entry name" value="Aminotransferase_I/II_large"/>
</dbReference>
<sequence>MLLSKRISVLSESLTIAISSKAKEMKAAGLDVISFSAGEPDFDTPEVIKNAVKSALDNGCGKYTPVPGTPEVLEAIATKLKRDNNLNYKPNQIITNVGAKHSLFNLFSCIINHGDEVIIPSPYWVSYPEIVKYCGGTPVIVETSEDNKFKLTANQIKSAITPKTRAIVLNSPSNPCGGVYSKAELEEIGKVLEGSDILVISDEIYEKLTYNGEFIAAAAISDDMFKRTITINGLSKCGAMPGWRFGYMASSIDELNKAVRKLQSQSTSNISSIVQAGAIPALLGEADANIEYMKSKFIERRDYAVKAINDIENLSVVCPDGAFYLFINCKNVEPDSMKFCQELLEKALVATVPGVGFGMDGYFRVSFACDLDSLKRGIERIAEFVKNYKK</sequence>
<dbReference type="Gene3D" id="3.40.640.10">
    <property type="entry name" value="Type I PLP-dependent aspartate aminotransferase-like (Major domain)"/>
    <property type="match status" value="1"/>
</dbReference>
<dbReference type="AlphaFoldDB" id="A0A1X9SSJ3"/>
<dbReference type="Pfam" id="PF00155">
    <property type="entry name" value="Aminotran_1_2"/>
    <property type="match status" value="1"/>
</dbReference>
<organism evidence="7 8">
    <name type="scientific">Campylobacter devanensis</name>
    <dbReference type="NCBI Taxonomy" id="3161138"/>
    <lineage>
        <taxon>Bacteria</taxon>
        <taxon>Pseudomonadati</taxon>
        <taxon>Campylobacterota</taxon>
        <taxon>Epsilonproteobacteria</taxon>
        <taxon>Campylobacterales</taxon>
        <taxon>Campylobacteraceae</taxon>
        <taxon>Campylobacter</taxon>
    </lineage>
</organism>
<dbReference type="InterPro" id="IPR015421">
    <property type="entry name" value="PyrdxlP-dep_Trfase_major"/>
</dbReference>
<evidence type="ECO:0000256" key="5">
    <source>
        <dbReference type="ARBA" id="ARBA00022898"/>
    </source>
</evidence>
<dbReference type="InterPro" id="IPR050596">
    <property type="entry name" value="AspAT/PAT-like"/>
</dbReference>
<accession>A0A1X9SSJ3</accession>
<evidence type="ECO:0000259" key="6">
    <source>
        <dbReference type="Pfam" id="PF00155"/>
    </source>
</evidence>
<dbReference type="Proteomes" id="UP000194309">
    <property type="component" value="Chromosome"/>
</dbReference>
<comment type="cofactor">
    <cofactor evidence="1">
        <name>pyridoxal 5'-phosphate</name>
        <dbReference type="ChEBI" id="CHEBI:597326"/>
    </cofactor>
</comment>
<keyword evidence="4 7" id="KW-0808">Transferase</keyword>
<dbReference type="OrthoDB" id="9803354at2"/>
<keyword evidence="8" id="KW-1185">Reference proteome</keyword>
<dbReference type="PANTHER" id="PTHR46383:SF1">
    <property type="entry name" value="ASPARTATE AMINOTRANSFERASE"/>
    <property type="match status" value="1"/>
</dbReference>
<keyword evidence="5" id="KW-0663">Pyridoxal phosphate</keyword>
<comment type="similarity">
    <text evidence="2">Belongs to the class-I pyridoxal-phosphate-dependent aminotransferase family.</text>
</comment>
<dbReference type="CDD" id="cd00609">
    <property type="entry name" value="AAT_like"/>
    <property type="match status" value="1"/>
</dbReference>